<feature type="non-terminal residue" evidence="4">
    <location>
        <position position="1"/>
    </location>
</feature>
<dbReference type="Proteomes" id="UP001177023">
    <property type="component" value="Unassembled WGS sequence"/>
</dbReference>
<evidence type="ECO:0000313" key="4">
    <source>
        <dbReference type="EMBL" id="CAJ0584945.1"/>
    </source>
</evidence>
<gene>
    <name evidence="4" type="ORF">MSPICULIGERA_LOCUS22980</name>
    <name evidence="3" type="ORF">MSPICULIGERA_LOCUS8233</name>
</gene>
<evidence type="ECO:0008006" key="6">
    <source>
        <dbReference type="Google" id="ProtNLM"/>
    </source>
</evidence>
<feature type="region of interest" description="Disordered" evidence="1">
    <location>
        <begin position="124"/>
        <end position="177"/>
    </location>
</feature>
<dbReference type="EMBL" id="CATQJA010002702">
    <property type="protein sequence ID" value="CAJ0584945.1"/>
    <property type="molecule type" value="Genomic_DNA"/>
</dbReference>
<comment type="caution">
    <text evidence="4">The sequence shown here is derived from an EMBL/GenBank/DDBJ whole genome shotgun (WGS) entry which is preliminary data.</text>
</comment>
<proteinExistence type="predicted"/>
<name>A0AA36GA90_9BILA</name>
<evidence type="ECO:0000256" key="1">
    <source>
        <dbReference type="SAM" id="MobiDB-lite"/>
    </source>
</evidence>
<protein>
    <recommendedName>
        <fullName evidence="6">Transmembrane protein</fullName>
    </recommendedName>
</protein>
<evidence type="ECO:0000256" key="2">
    <source>
        <dbReference type="SAM" id="Phobius"/>
    </source>
</evidence>
<evidence type="ECO:0000313" key="5">
    <source>
        <dbReference type="Proteomes" id="UP001177023"/>
    </source>
</evidence>
<keyword evidence="5" id="KW-1185">Reference proteome</keyword>
<sequence length="177" mass="19511">MSRPITRNARPATFHHTQNHVHRAPLLAQASRILENASFSEDGKGQLKTLLTSRPPCKTRAMNPVGQLVLCVFGFAVSLAICVWLAFFSGEGYFWKRMVFASGAAVCCLMFALLAYTSKKRIDHPQEPEPLPDLSQDRRRSTIGGRSSKRSIAHSASGDHHSASAQPTQVLVVQNKE</sequence>
<dbReference type="AlphaFoldDB" id="A0AA36GA90"/>
<dbReference type="EMBL" id="CATQJA010002118">
    <property type="protein sequence ID" value="CAJ0569771.1"/>
    <property type="molecule type" value="Genomic_DNA"/>
</dbReference>
<evidence type="ECO:0000313" key="3">
    <source>
        <dbReference type="EMBL" id="CAJ0569771.1"/>
    </source>
</evidence>
<feature type="transmembrane region" description="Helical" evidence="2">
    <location>
        <begin position="94"/>
        <end position="116"/>
    </location>
</feature>
<reference evidence="4" key="1">
    <citation type="submission" date="2023-06" db="EMBL/GenBank/DDBJ databases">
        <authorList>
            <person name="Delattre M."/>
        </authorList>
    </citation>
    <scope>NUCLEOTIDE SEQUENCE</scope>
    <source>
        <strain evidence="4">AF72</strain>
    </source>
</reference>
<keyword evidence="2" id="KW-1133">Transmembrane helix</keyword>
<feature type="transmembrane region" description="Helical" evidence="2">
    <location>
        <begin position="68"/>
        <end position="88"/>
    </location>
</feature>
<feature type="compositionally biased region" description="Polar residues" evidence="1">
    <location>
        <begin position="166"/>
        <end position="177"/>
    </location>
</feature>
<keyword evidence="2" id="KW-0812">Transmembrane</keyword>
<organism evidence="4 5">
    <name type="scientific">Mesorhabditis spiculigera</name>
    <dbReference type="NCBI Taxonomy" id="96644"/>
    <lineage>
        <taxon>Eukaryota</taxon>
        <taxon>Metazoa</taxon>
        <taxon>Ecdysozoa</taxon>
        <taxon>Nematoda</taxon>
        <taxon>Chromadorea</taxon>
        <taxon>Rhabditida</taxon>
        <taxon>Rhabditina</taxon>
        <taxon>Rhabditomorpha</taxon>
        <taxon>Rhabditoidea</taxon>
        <taxon>Rhabditidae</taxon>
        <taxon>Mesorhabditinae</taxon>
        <taxon>Mesorhabditis</taxon>
    </lineage>
</organism>
<accession>A0AA36GA90</accession>
<keyword evidence="2" id="KW-0472">Membrane</keyword>